<reference evidence="2 3" key="1">
    <citation type="journal article" date="2016" name="Nat. Commun.">
        <title>Thousands of microbial genomes shed light on interconnected biogeochemical processes in an aquifer system.</title>
        <authorList>
            <person name="Anantharaman K."/>
            <person name="Brown C.T."/>
            <person name="Hug L.A."/>
            <person name="Sharon I."/>
            <person name="Castelle C.J."/>
            <person name="Probst A.J."/>
            <person name="Thomas B.C."/>
            <person name="Singh A."/>
            <person name="Wilkins M.J."/>
            <person name="Karaoz U."/>
            <person name="Brodie E.L."/>
            <person name="Williams K.H."/>
            <person name="Hubbard S.S."/>
            <person name="Banfield J.F."/>
        </authorList>
    </citation>
    <scope>NUCLEOTIDE SEQUENCE [LARGE SCALE GENOMIC DNA]</scope>
</reference>
<keyword evidence="1" id="KW-0812">Transmembrane</keyword>
<comment type="caution">
    <text evidence="2">The sequence shown here is derived from an EMBL/GenBank/DDBJ whole genome shotgun (WGS) entry which is preliminary data.</text>
</comment>
<organism evidence="2 3">
    <name type="scientific">Candidatus Gottesmanbacteria bacterium RBG_16_43_7</name>
    <dbReference type="NCBI Taxonomy" id="1798373"/>
    <lineage>
        <taxon>Bacteria</taxon>
        <taxon>Candidatus Gottesmaniibacteriota</taxon>
    </lineage>
</organism>
<evidence type="ECO:0000256" key="1">
    <source>
        <dbReference type="SAM" id="Phobius"/>
    </source>
</evidence>
<keyword evidence="1" id="KW-1133">Transmembrane helix</keyword>
<dbReference type="Proteomes" id="UP000176854">
    <property type="component" value="Unassembled WGS sequence"/>
</dbReference>
<dbReference type="AlphaFoldDB" id="A0A1F5Z7N5"/>
<feature type="transmembrane region" description="Helical" evidence="1">
    <location>
        <begin position="12"/>
        <end position="36"/>
    </location>
</feature>
<proteinExistence type="predicted"/>
<evidence type="ECO:0000313" key="2">
    <source>
        <dbReference type="EMBL" id="OGG08458.1"/>
    </source>
</evidence>
<accession>A0A1F5Z7N5</accession>
<gene>
    <name evidence="2" type="ORF">A2154_04770</name>
</gene>
<protein>
    <submittedName>
        <fullName evidence="2">Uncharacterized protein</fullName>
    </submittedName>
</protein>
<evidence type="ECO:0000313" key="3">
    <source>
        <dbReference type="Proteomes" id="UP000176854"/>
    </source>
</evidence>
<dbReference type="EMBL" id="MFJC01000066">
    <property type="protein sequence ID" value="OGG08458.1"/>
    <property type="molecule type" value="Genomic_DNA"/>
</dbReference>
<sequence length="172" mass="20103">MTRLNEFFKSTLVQYTIVLVVTIILLITVINTHLYFNLSYAESTIFEEISNYSSRTVKVFLPIQLTQRQEIIITDNIEPLVYQYGIYFISSKNQEVLNIGFLAAEYCSTHKWTESDQLRFCLGYGVMEYARLMDITEDQYRLLASTYDTELAIYSFLESPDHIVLPMKVDDK</sequence>
<keyword evidence="1" id="KW-0472">Membrane</keyword>
<name>A0A1F5Z7N5_9BACT</name>